<keyword evidence="1" id="KW-1133">Transmembrane helix</keyword>
<keyword evidence="1" id="KW-0472">Membrane</keyword>
<feature type="transmembrane region" description="Helical" evidence="1">
    <location>
        <begin position="138"/>
        <end position="157"/>
    </location>
</feature>
<dbReference type="AlphaFoldDB" id="X1GAI3"/>
<protein>
    <recommendedName>
        <fullName evidence="2">DUF6754 domain-containing protein</fullName>
    </recommendedName>
</protein>
<feature type="non-terminal residue" evidence="3">
    <location>
        <position position="257"/>
    </location>
</feature>
<comment type="caution">
    <text evidence="3">The sequence shown here is derived from an EMBL/GenBank/DDBJ whole genome shotgun (WGS) entry which is preliminary data.</text>
</comment>
<dbReference type="EMBL" id="BARU01002607">
    <property type="protein sequence ID" value="GAH30008.1"/>
    <property type="molecule type" value="Genomic_DNA"/>
</dbReference>
<dbReference type="InterPro" id="IPR013783">
    <property type="entry name" value="Ig-like_fold"/>
</dbReference>
<evidence type="ECO:0000259" key="2">
    <source>
        <dbReference type="Pfam" id="PF20539"/>
    </source>
</evidence>
<feature type="domain" description="DUF6754" evidence="2">
    <location>
        <begin position="129"/>
        <end position="256"/>
    </location>
</feature>
<gene>
    <name evidence="3" type="ORF">S03H2_06075</name>
</gene>
<dbReference type="SUPFAM" id="SSF49265">
    <property type="entry name" value="Fibronectin type III"/>
    <property type="match status" value="1"/>
</dbReference>
<evidence type="ECO:0000256" key="1">
    <source>
        <dbReference type="SAM" id="Phobius"/>
    </source>
</evidence>
<accession>X1GAI3</accession>
<keyword evidence="1" id="KW-0812">Transmembrane</keyword>
<dbReference type="InterPro" id="IPR036116">
    <property type="entry name" value="FN3_sf"/>
</dbReference>
<name>X1GAI3_9ZZZZ</name>
<organism evidence="3">
    <name type="scientific">marine sediment metagenome</name>
    <dbReference type="NCBI Taxonomy" id="412755"/>
    <lineage>
        <taxon>unclassified sequences</taxon>
        <taxon>metagenomes</taxon>
        <taxon>ecological metagenomes</taxon>
    </lineage>
</organism>
<reference evidence="3" key="1">
    <citation type="journal article" date="2014" name="Front. Microbiol.">
        <title>High frequency of phylogenetically diverse reductive dehalogenase-homologous genes in deep subseafloor sedimentary metagenomes.</title>
        <authorList>
            <person name="Kawai M."/>
            <person name="Futagami T."/>
            <person name="Toyoda A."/>
            <person name="Takaki Y."/>
            <person name="Nishi S."/>
            <person name="Hori S."/>
            <person name="Arai W."/>
            <person name="Tsubouchi T."/>
            <person name="Morono Y."/>
            <person name="Uchiyama I."/>
            <person name="Ito T."/>
            <person name="Fujiyama A."/>
            <person name="Inagaki F."/>
            <person name="Takami H."/>
        </authorList>
    </citation>
    <scope>NUCLEOTIDE SEQUENCE</scope>
    <source>
        <strain evidence="3">Expedition CK06-06</strain>
    </source>
</reference>
<evidence type="ECO:0000313" key="3">
    <source>
        <dbReference type="EMBL" id="GAH30008.1"/>
    </source>
</evidence>
<dbReference type="Pfam" id="PF20539">
    <property type="entry name" value="DUF6754"/>
    <property type="match status" value="1"/>
</dbReference>
<dbReference type="InterPro" id="IPR046642">
    <property type="entry name" value="DUF6754"/>
</dbReference>
<dbReference type="Gene3D" id="2.60.40.10">
    <property type="entry name" value="Immunoglobulins"/>
    <property type="match status" value="1"/>
</dbReference>
<sequence>MNVLLAILFLMQQTPDSLSTDTVEIVRPAPPTDVIAMDTPNDVGGSVSVQWEISEDDGKGLNNVILYNVFRGQSEEGPFDYIGTVGAGRTSYDDQTVEKDKVTYYYIVKAQTKEGVESEASNVASGKAAPQWFHHGRWNILILGVLFALFFAFYIRMAKGKELFIRKIAGLDAVEEAVGRSTEMGKPVLFCPGIGYLYDIATIAALTILGRVAKKTAEYETRIIMPNYDPVVMSAAQEIVKQSYTEAGRPDNFNEKD</sequence>
<proteinExistence type="predicted"/>